<feature type="transmembrane region" description="Helical" evidence="39">
    <location>
        <begin position="114"/>
        <end position="136"/>
    </location>
</feature>
<keyword evidence="42" id="KW-1185">Reference proteome</keyword>
<feature type="transmembrane region" description="Helical" evidence="39">
    <location>
        <begin position="83"/>
        <end position="102"/>
    </location>
</feature>
<organism evidence="41 42">
    <name type="scientific">Lottia gigantea</name>
    <name type="common">Giant owl limpet</name>
    <dbReference type="NCBI Taxonomy" id="225164"/>
    <lineage>
        <taxon>Eukaryota</taxon>
        <taxon>Metazoa</taxon>
        <taxon>Spiralia</taxon>
        <taxon>Lophotrochozoa</taxon>
        <taxon>Mollusca</taxon>
        <taxon>Gastropoda</taxon>
        <taxon>Patellogastropoda</taxon>
        <taxon>Lottioidea</taxon>
        <taxon>Lottiidae</taxon>
        <taxon>Lottia</taxon>
    </lineage>
</organism>
<name>V4B135_LOTGI</name>
<evidence type="ECO:0000256" key="1">
    <source>
        <dbReference type="ARBA" id="ARBA00000309"/>
    </source>
</evidence>
<comment type="similarity">
    <text evidence="8 38">Belongs to the two pore domain potassium channel (TC 1.A.1.8) family.</text>
</comment>
<dbReference type="PIRSF" id="PIRSF038061">
    <property type="entry name" value="K_channel_subfamily_K_type"/>
    <property type="match status" value="1"/>
</dbReference>
<reference evidence="41 42" key="1">
    <citation type="journal article" date="2013" name="Nature">
        <title>Insights into bilaterian evolution from three spiralian genomes.</title>
        <authorList>
            <person name="Simakov O."/>
            <person name="Marletaz F."/>
            <person name="Cho S.J."/>
            <person name="Edsinger-Gonzales E."/>
            <person name="Havlak P."/>
            <person name="Hellsten U."/>
            <person name="Kuo D.H."/>
            <person name="Larsson T."/>
            <person name="Lv J."/>
            <person name="Arendt D."/>
            <person name="Savage R."/>
            <person name="Osoegawa K."/>
            <person name="de Jong P."/>
            <person name="Grimwood J."/>
            <person name="Chapman J.A."/>
            <person name="Shapiro H."/>
            <person name="Aerts A."/>
            <person name="Otillar R.P."/>
            <person name="Terry A.Y."/>
            <person name="Boore J.L."/>
            <person name="Grigoriev I.V."/>
            <person name="Lindberg D.R."/>
            <person name="Seaver E.C."/>
            <person name="Weisblat D.A."/>
            <person name="Putnam N.H."/>
            <person name="Rokhsar D.S."/>
        </authorList>
    </citation>
    <scope>NUCLEOTIDE SEQUENCE [LARGE SCALE GENOMIC DNA]</scope>
</reference>
<feature type="glycosylation site" description="N-linked (GlcNAc...) asparagine" evidence="37">
    <location>
        <position position="73"/>
    </location>
</feature>
<evidence type="ECO:0000256" key="19">
    <source>
        <dbReference type="ARBA" id="ARBA00022989"/>
    </source>
</evidence>
<keyword evidence="27" id="KW-0968">Cytoplasmic vesicle</keyword>
<dbReference type="PRINTS" id="PR01586">
    <property type="entry name" value="TWIKCHANNEL"/>
</dbReference>
<dbReference type="EMBL" id="KB200869">
    <property type="protein sequence ID" value="ESO99951.1"/>
    <property type="molecule type" value="Genomic_DNA"/>
</dbReference>
<feature type="non-terminal residue" evidence="41">
    <location>
        <position position="1"/>
    </location>
</feature>
<comment type="catalytic activity">
    <reaction evidence="1">
        <text>NH4(+)(in) = NH4(+)(out)</text>
        <dbReference type="Rhea" id="RHEA:28747"/>
        <dbReference type="ChEBI" id="CHEBI:28938"/>
    </reaction>
</comment>
<feature type="transmembrane region" description="Helical" evidence="39">
    <location>
        <begin position="224"/>
        <end position="248"/>
    </location>
</feature>
<dbReference type="GO" id="GO:0015271">
    <property type="term" value="F:outward rectifier potassium channel activity"/>
    <property type="evidence" value="ECO:0007669"/>
    <property type="project" value="TreeGrafter"/>
</dbReference>
<feature type="non-terminal residue" evidence="41">
    <location>
        <position position="259"/>
    </location>
</feature>
<evidence type="ECO:0000256" key="9">
    <source>
        <dbReference type="ARBA" id="ARBA00016212"/>
    </source>
</evidence>
<dbReference type="PANTHER" id="PTHR11003:SF249">
    <property type="entry name" value="TWO PORE POTASSIUM CHANNEL PROTEIN SUP-9"/>
    <property type="match status" value="1"/>
</dbReference>
<evidence type="ECO:0000256" key="34">
    <source>
        <dbReference type="ARBA" id="ARBA00044657"/>
    </source>
</evidence>
<evidence type="ECO:0000256" key="6">
    <source>
        <dbReference type="ARBA" id="ARBA00004541"/>
    </source>
</evidence>
<comment type="catalytic activity">
    <reaction evidence="34">
        <text>Rb(+)(in) = Rb(+)(out)</text>
        <dbReference type="Rhea" id="RHEA:78547"/>
        <dbReference type="ChEBI" id="CHEBI:49847"/>
    </reaction>
</comment>
<evidence type="ECO:0000256" key="33">
    <source>
        <dbReference type="ARBA" id="ARBA00044635"/>
    </source>
</evidence>
<evidence type="ECO:0000256" key="26">
    <source>
        <dbReference type="ARBA" id="ARBA00023303"/>
    </source>
</evidence>
<dbReference type="GO" id="GO:0022841">
    <property type="term" value="F:potassium ion leak channel activity"/>
    <property type="evidence" value="ECO:0007669"/>
    <property type="project" value="TreeGrafter"/>
</dbReference>
<dbReference type="CTD" id="20253055"/>
<evidence type="ECO:0000256" key="21">
    <source>
        <dbReference type="ARBA" id="ARBA00023065"/>
    </source>
</evidence>
<dbReference type="Gene3D" id="1.10.287.70">
    <property type="match status" value="1"/>
</dbReference>
<evidence type="ECO:0000256" key="32">
    <source>
        <dbReference type="ARBA" id="ARBA00036683"/>
    </source>
</evidence>
<dbReference type="STRING" id="225164.V4B135"/>
<dbReference type="Pfam" id="PF07885">
    <property type="entry name" value="Ion_trans_2"/>
    <property type="match status" value="2"/>
</dbReference>
<dbReference type="InterPro" id="IPR003092">
    <property type="entry name" value="2pore_dom_K_chnl_TASK"/>
</dbReference>
<keyword evidence="10 38" id="KW-0813">Transport</keyword>
<evidence type="ECO:0000256" key="11">
    <source>
        <dbReference type="ARBA" id="ARBA00022475"/>
    </source>
</evidence>
<comment type="catalytic activity">
    <reaction evidence="30">
        <text>K(+)(in) = K(+)(out)</text>
        <dbReference type="Rhea" id="RHEA:29463"/>
        <dbReference type="ChEBI" id="CHEBI:29103"/>
    </reaction>
</comment>
<comment type="catalytic activity">
    <reaction evidence="32">
        <text>L-glutamate(out) = L-glutamate(in)</text>
        <dbReference type="Rhea" id="RHEA:66336"/>
        <dbReference type="ChEBI" id="CHEBI:29985"/>
    </reaction>
</comment>
<protein>
    <recommendedName>
        <fullName evidence="9">Potassium channel subfamily K member 1</fullName>
    </recommendedName>
</protein>
<keyword evidence="14 38" id="KW-0812">Transmembrane</keyword>
<dbReference type="PRINTS" id="PR01096">
    <property type="entry name" value="TWIK1CHANNEL"/>
</dbReference>
<evidence type="ECO:0000256" key="20">
    <source>
        <dbReference type="ARBA" id="ARBA00023018"/>
    </source>
</evidence>
<evidence type="ECO:0000256" key="2">
    <source>
        <dbReference type="ARBA" id="ARBA00004172"/>
    </source>
</evidence>
<evidence type="ECO:0000256" key="22">
    <source>
        <dbReference type="ARBA" id="ARBA00023136"/>
    </source>
</evidence>
<dbReference type="AlphaFoldDB" id="V4B135"/>
<sequence length="259" mass="29115">LVFLILFIIGYLCFGALIFEILEQPVEDKLIQELKAHRVNFLTENSCVTDEELEVFIKEVVSAANRGVSAVNNVTMTDANWSFGQALFFAATVLTTIGYGRVTPLSDGGKGFCIIYAVIGIPLTLILFTALVERLMVPAKYFLLFLYRKLGHIYKIFHIQLLHLGIILGTFILLFILIPAAIFAVLEPKWNYLDSFYYCFISLTTIGLGDYIPGDSANQHYRAIYKLSTTAYLLIGLVMLMTVLAVVYEIPELNLGFHF</sequence>
<comment type="catalytic activity">
    <reaction evidence="33">
        <text>Li(+)(in) = Li(+)(out)</text>
        <dbReference type="Rhea" id="RHEA:78551"/>
        <dbReference type="ChEBI" id="CHEBI:49713"/>
    </reaction>
</comment>
<dbReference type="PRINTS" id="PR01333">
    <property type="entry name" value="2POREKCHANEL"/>
</dbReference>
<keyword evidence="18" id="KW-0630">Potassium</keyword>
<comment type="catalytic activity">
    <reaction evidence="35">
        <text>Cs(+)(in) = Cs(+)(out)</text>
        <dbReference type="Rhea" id="RHEA:78555"/>
        <dbReference type="ChEBI" id="CHEBI:49547"/>
    </reaction>
</comment>
<evidence type="ECO:0000256" key="27">
    <source>
        <dbReference type="ARBA" id="ARBA00023329"/>
    </source>
</evidence>
<comment type="subunit">
    <text evidence="36">Homodimer; disulfide-linked. Heterodimer with KCNK2; disulfide-linked. In astrocytes, forms mostly heterodimeric potassium channels with KCNK2, with only a minor proportion of functional channels containing homodimeric KCNK1. Interacts with KCNK3 and KCNK9, forming functional heterodimeric channels. Interacts with GNG4. Identified in a complex with PSD and ARF6; interacts only with PSD that is bound to ARF6. Interacts with UBE2I.</text>
</comment>
<dbReference type="InterPro" id="IPR013099">
    <property type="entry name" value="K_chnl_dom"/>
</dbReference>
<evidence type="ECO:0000256" key="35">
    <source>
        <dbReference type="ARBA" id="ARBA00044691"/>
    </source>
</evidence>
<dbReference type="InterPro" id="IPR001779">
    <property type="entry name" value="2pore_dom_K_chnl_TWIK1"/>
</dbReference>
<gene>
    <name evidence="41" type="ORF">LOTGIDRAFT_95453</name>
</gene>
<dbReference type="GO" id="GO:0030322">
    <property type="term" value="P:stabilization of membrane potential"/>
    <property type="evidence" value="ECO:0007669"/>
    <property type="project" value="TreeGrafter"/>
</dbReference>
<feature type="domain" description="Potassium channel" evidence="40">
    <location>
        <begin position="78"/>
        <end position="135"/>
    </location>
</feature>
<keyword evidence="23" id="KW-1015">Disulfide bond</keyword>
<keyword evidence="19 39" id="KW-1133">Transmembrane helix</keyword>
<dbReference type="PANTHER" id="PTHR11003">
    <property type="entry name" value="POTASSIUM CHANNEL, SUBFAMILY K"/>
    <property type="match status" value="1"/>
</dbReference>
<dbReference type="GO" id="GO:0043204">
    <property type="term" value="C:perikaryon"/>
    <property type="evidence" value="ECO:0007669"/>
    <property type="project" value="UniProtKB-SubCell"/>
</dbReference>
<evidence type="ECO:0000256" key="16">
    <source>
        <dbReference type="ARBA" id="ARBA00022826"/>
    </source>
</evidence>
<keyword evidence="20" id="KW-0770">Synapse</keyword>
<dbReference type="RefSeq" id="XP_009049317.1">
    <property type="nucleotide sequence ID" value="XM_009051069.1"/>
</dbReference>
<evidence type="ECO:0000256" key="14">
    <source>
        <dbReference type="ARBA" id="ARBA00022692"/>
    </source>
</evidence>
<evidence type="ECO:0000256" key="4">
    <source>
        <dbReference type="ARBA" id="ARBA00004279"/>
    </source>
</evidence>
<evidence type="ECO:0000256" key="36">
    <source>
        <dbReference type="ARBA" id="ARBA00046361"/>
    </source>
</evidence>
<dbReference type="OMA" id="SAWCFGL"/>
<feature type="transmembrane region" description="Helical" evidence="39">
    <location>
        <begin position="6"/>
        <end position="22"/>
    </location>
</feature>
<evidence type="ECO:0000256" key="25">
    <source>
        <dbReference type="ARBA" id="ARBA00023273"/>
    </source>
</evidence>
<dbReference type="InterPro" id="IPR003280">
    <property type="entry name" value="2pore_dom_K_chnl"/>
</dbReference>
<evidence type="ECO:0000256" key="17">
    <source>
        <dbReference type="ARBA" id="ARBA00022843"/>
    </source>
</evidence>
<evidence type="ECO:0000256" key="12">
    <source>
        <dbReference type="ARBA" id="ARBA00022499"/>
    </source>
</evidence>
<dbReference type="GeneID" id="20253055"/>
<keyword evidence="24" id="KW-0325">Glycoprotein</keyword>
<keyword evidence="26 38" id="KW-0407">Ion channel</keyword>
<dbReference type="GO" id="GO:0097060">
    <property type="term" value="C:synaptic membrane"/>
    <property type="evidence" value="ECO:0007669"/>
    <property type="project" value="UniProtKB-SubCell"/>
</dbReference>
<evidence type="ECO:0000259" key="40">
    <source>
        <dbReference type="Pfam" id="PF07885"/>
    </source>
</evidence>
<dbReference type="GO" id="GO:0030425">
    <property type="term" value="C:dendrite"/>
    <property type="evidence" value="ECO:0007669"/>
    <property type="project" value="UniProtKB-SubCell"/>
</dbReference>
<keyword evidence="25" id="KW-0966">Cell projection</keyword>
<dbReference type="SUPFAM" id="SSF81324">
    <property type="entry name" value="Voltage-gated potassium channels"/>
    <property type="match status" value="2"/>
</dbReference>
<dbReference type="HOGENOM" id="CLU_022504_6_1_1"/>
<evidence type="ECO:0000256" key="23">
    <source>
        <dbReference type="ARBA" id="ARBA00023157"/>
    </source>
</evidence>
<evidence type="ECO:0000256" key="3">
    <source>
        <dbReference type="ARBA" id="ARBA00004221"/>
    </source>
</evidence>
<dbReference type="Proteomes" id="UP000030746">
    <property type="component" value="Unassembled WGS sequence"/>
</dbReference>
<feature type="domain" description="Potassium channel" evidence="40">
    <location>
        <begin position="172"/>
        <end position="248"/>
    </location>
</feature>
<keyword evidence="17" id="KW-0832">Ubl conjugation</keyword>
<keyword evidence="13" id="KW-0633">Potassium transport</keyword>
<evidence type="ECO:0000256" key="28">
    <source>
        <dbReference type="ARBA" id="ARBA00024167"/>
    </source>
</evidence>
<feature type="transmembrane region" description="Helical" evidence="39">
    <location>
        <begin position="157"/>
        <end position="183"/>
    </location>
</feature>
<keyword evidence="11" id="KW-1003">Cell membrane</keyword>
<evidence type="ECO:0000313" key="41">
    <source>
        <dbReference type="EMBL" id="ESO99951.1"/>
    </source>
</evidence>
<keyword evidence="16" id="KW-0631">Potassium channel</keyword>
<dbReference type="GO" id="GO:0055037">
    <property type="term" value="C:recycling endosome"/>
    <property type="evidence" value="ECO:0007669"/>
    <property type="project" value="UniProtKB-SubCell"/>
</dbReference>
<comment type="catalytic activity">
    <reaction evidence="31">
        <text>Na(+)(in) = Na(+)(out)</text>
        <dbReference type="Rhea" id="RHEA:34963"/>
        <dbReference type="ChEBI" id="CHEBI:29101"/>
    </reaction>
</comment>
<keyword evidence="21 38" id="KW-0406">Ion transport</keyword>
<keyword evidence="12" id="KW-1017">Isopeptide bond</keyword>
<keyword evidence="15" id="KW-0967">Endosome</keyword>
<keyword evidence="22 39" id="KW-0472">Membrane</keyword>
<evidence type="ECO:0000256" key="30">
    <source>
        <dbReference type="ARBA" id="ARBA00034430"/>
    </source>
</evidence>
<dbReference type="GO" id="GO:0016324">
    <property type="term" value="C:apical plasma membrane"/>
    <property type="evidence" value="ECO:0007669"/>
    <property type="project" value="UniProtKB-SubCell"/>
</dbReference>
<evidence type="ECO:0000256" key="31">
    <source>
        <dbReference type="ARBA" id="ARBA00036239"/>
    </source>
</evidence>
<dbReference type="KEGG" id="lgi:LOTGIDRAFT_95453"/>
<evidence type="ECO:0000313" key="42">
    <source>
        <dbReference type="Proteomes" id="UP000030746"/>
    </source>
</evidence>
<evidence type="ECO:0000256" key="5">
    <source>
        <dbReference type="ARBA" id="ARBA00004484"/>
    </source>
</evidence>
<evidence type="ECO:0000256" key="37">
    <source>
        <dbReference type="PIRSR" id="PIRSR038061-1"/>
    </source>
</evidence>
<evidence type="ECO:0000256" key="13">
    <source>
        <dbReference type="ARBA" id="ARBA00022538"/>
    </source>
</evidence>
<feature type="transmembrane region" description="Helical" evidence="39">
    <location>
        <begin position="195"/>
        <end position="212"/>
    </location>
</feature>
<evidence type="ECO:0000256" key="8">
    <source>
        <dbReference type="ARBA" id="ARBA00006666"/>
    </source>
</evidence>
<proteinExistence type="inferred from homology"/>
<evidence type="ECO:0000256" key="38">
    <source>
        <dbReference type="RuleBase" id="RU003857"/>
    </source>
</evidence>
<evidence type="ECO:0000256" key="15">
    <source>
        <dbReference type="ARBA" id="ARBA00022753"/>
    </source>
</evidence>
<evidence type="ECO:0000256" key="39">
    <source>
        <dbReference type="SAM" id="Phobius"/>
    </source>
</evidence>
<evidence type="ECO:0000256" key="24">
    <source>
        <dbReference type="ARBA" id="ARBA00023180"/>
    </source>
</evidence>
<evidence type="ECO:0000256" key="18">
    <source>
        <dbReference type="ARBA" id="ARBA00022958"/>
    </source>
</evidence>
<evidence type="ECO:0000256" key="7">
    <source>
        <dbReference type="ARBA" id="ARBA00004651"/>
    </source>
</evidence>
<dbReference type="OrthoDB" id="297496at2759"/>
<comment type="catalytic activity">
    <reaction evidence="28">
        <text>chloride(in) = chloride(out)</text>
        <dbReference type="Rhea" id="RHEA:29823"/>
        <dbReference type="ChEBI" id="CHEBI:17996"/>
    </reaction>
</comment>
<accession>V4B135</accession>
<evidence type="ECO:0000256" key="29">
    <source>
        <dbReference type="ARBA" id="ARBA00034109"/>
    </source>
</evidence>
<evidence type="ECO:0000256" key="10">
    <source>
        <dbReference type="ARBA" id="ARBA00022448"/>
    </source>
</evidence>
<comment type="subcellular location">
    <subcellularLocation>
        <location evidence="3">Apical cell membrane</location>
    </subcellularLocation>
    <subcellularLocation>
        <location evidence="7">Cell membrane</location>
        <topology evidence="7">Multi-pass membrane protein</topology>
    </subcellularLocation>
    <subcellularLocation>
        <location evidence="4">Cell projection</location>
        <location evidence="4">Dendrite</location>
    </subcellularLocation>
    <subcellularLocation>
        <location evidence="6">Cytoplasmic vesicle</location>
    </subcellularLocation>
    <subcellularLocation>
        <location evidence="5">Perikaryon</location>
    </subcellularLocation>
    <subcellularLocation>
        <location evidence="2">Recycling endosome</location>
    </subcellularLocation>
    <subcellularLocation>
        <location evidence="29">Synaptic cell membrane</location>
    </subcellularLocation>
</comment>
<dbReference type="InterPro" id="IPR005408">
    <property type="entry name" value="2pore_dom_K_chnl_TWIK"/>
</dbReference>